<proteinExistence type="predicted"/>
<comment type="caution">
    <text evidence="1">The sequence shown here is derived from an EMBL/GenBank/DDBJ whole genome shotgun (WGS) entry which is preliminary data.</text>
</comment>
<sequence>AKARLPTSLWLKIKKDLDLMGEAHSRTEWEQLRALFMQKWKEGRDDDLQRAHQDAISRFLNEFSGYLDPSSWRSRWSRSCSEICGPRTNNAVERFNKELKQ</sequence>
<evidence type="ECO:0000313" key="1">
    <source>
        <dbReference type="EMBL" id="KAF4647155.1"/>
    </source>
</evidence>
<evidence type="ECO:0000313" key="2">
    <source>
        <dbReference type="Proteomes" id="UP000591131"/>
    </source>
</evidence>
<dbReference type="Proteomes" id="UP000591131">
    <property type="component" value="Unassembled WGS sequence"/>
</dbReference>
<keyword evidence="2" id="KW-1185">Reference proteome</keyword>
<accession>A0A7J6KIM0</accession>
<gene>
    <name evidence="1" type="ORF">FOL47_005016</name>
</gene>
<reference evidence="1 2" key="1">
    <citation type="submission" date="2020-04" db="EMBL/GenBank/DDBJ databases">
        <title>Perkinsus chesapeaki whole genome sequence.</title>
        <authorList>
            <person name="Bogema D.R."/>
        </authorList>
    </citation>
    <scope>NUCLEOTIDE SEQUENCE [LARGE SCALE GENOMIC DNA]</scope>
    <source>
        <strain evidence="1">ATCC PRA-425</strain>
    </source>
</reference>
<dbReference type="EMBL" id="JAAPAO010002815">
    <property type="protein sequence ID" value="KAF4647155.1"/>
    <property type="molecule type" value="Genomic_DNA"/>
</dbReference>
<organism evidence="1 2">
    <name type="scientific">Perkinsus chesapeaki</name>
    <name type="common">Clam parasite</name>
    <name type="synonym">Perkinsus andrewsi</name>
    <dbReference type="NCBI Taxonomy" id="330153"/>
    <lineage>
        <taxon>Eukaryota</taxon>
        <taxon>Sar</taxon>
        <taxon>Alveolata</taxon>
        <taxon>Perkinsozoa</taxon>
        <taxon>Perkinsea</taxon>
        <taxon>Perkinsida</taxon>
        <taxon>Perkinsidae</taxon>
        <taxon>Perkinsus</taxon>
    </lineage>
</organism>
<feature type="non-terminal residue" evidence="1">
    <location>
        <position position="1"/>
    </location>
</feature>
<feature type="non-terminal residue" evidence="1">
    <location>
        <position position="101"/>
    </location>
</feature>
<protein>
    <submittedName>
        <fullName evidence="1">Uncharacterized protein</fullName>
    </submittedName>
</protein>
<dbReference type="AlphaFoldDB" id="A0A7J6KIM0"/>
<name>A0A7J6KIM0_PERCH</name>